<evidence type="ECO:0000313" key="1">
    <source>
        <dbReference type="EMBL" id="NEN25808.1"/>
    </source>
</evidence>
<dbReference type="EMBL" id="JAAGVY010000084">
    <property type="protein sequence ID" value="NEN25808.1"/>
    <property type="molecule type" value="Genomic_DNA"/>
</dbReference>
<sequence length="358" mass="39651">MGYRKLTYYEKPALPLRVLPENDEVTVIILYRIELENGKVVQGWFTPDPAEQFSNPYLAMGNNPVMYVDPDGEFITWSINKQGFSIGVNFTPIGLGVGGGLYFGWGDGFSIGTYGEVGYRVGGTGFGAGAAVTQSVDYNFKQQTATTTTSAGVYASFGPLNTGGNVASTYDLTHSEHVGYSWGVSAGIGVGNEKGGVGLFVGYGSGGWNYGLGGYYDPRVEFNPYKVALQLNEDGTYDDKSNSTSVDKSTNFENNPYITETYDPVNDMYTYEVDVPHGNKIIEVRNVRLENIGQVGKPSQNKGVYTFTTLNKVGSATFYSNRPYTDNYFNFRNFNSYHNRGQQFRPKYLNLFGYNWFR</sequence>
<dbReference type="RefSeq" id="WP_163287253.1">
    <property type="nucleotide sequence ID" value="NZ_JAAGVY010000084.1"/>
</dbReference>
<name>A0A7K3WW80_9FLAO</name>
<proteinExistence type="predicted"/>
<accession>A0A7K3WW80</accession>
<dbReference type="Proteomes" id="UP000486602">
    <property type="component" value="Unassembled WGS sequence"/>
</dbReference>
<organism evidence="1 2">
    <name type="scientific">Cryomorpha ignava</name>
    <dbReference type="NCBI Taxonomy" id="101383"/>
    <lineage>
        <taxon>Bacteria</taxon>
        <taxon>Pseudomonadati</taxon>
        <taxon>Bacteroidota</taxon>
        <taxon>Flavobacteriia</taxon>
        <taxon>Flavobacteriales</taxon>
        <taxon>Cryomorphaceae</taxon>
        <taxon>Cryomorpha</taxon>
    </lineage>
</organism>
<protein>
    <submittedName>
        <fullName evidence="1">Uncharacterized protein</fullName>
    </submittedName>
</protein>
<evidence type="ECO:0000313" key="2">
    <source>
        <dbReference type="Proteomes" id="UP000486602"/>
    </source>
</evidence>
<keyword evidence="2" id="KW-1185">Reference proteome</keyword>
<dbReference type="AlphaFoldDB" id="A0A7K3WW80"/>
<gene>
    <name evidence="1" type="ORF">G3O08_20165</name>
</gene>
<comment type="caution">
    <text evidence="1">The sequence shown here is derived from an EMBL/GenBank/DDBJ whole genome shotgun (WGS) entry which is preliminary data.</text>
</comment>
<reference evidence="1 2" key="1">
    <citation type="submission" date="2020-02" db="EMBL/GenBank/DDBJ databases">
        <title>Out from the shadows clarifying the taxonomy of the family Cryomorphaceae and related taxa by utilizing the GTDB taxonomic framework.</title>
        <authorList>
            <person name="Bowman J.P."/>
        </authorList>
    </citation>
    <scope>NUCLEOTIDE SEQUENCE [LARGE SCALE GENOMIC DNA]</scope>
    <source>
        <strain evidence="1 2">QSSC 1-22</strain>
    </source>
</reference>